<name>A0A9X1V8L4_9BACL</name>
<keyword evidence="9" id="KW-0915">Sodium</keyword>
<evidence type="ECO:0000313" key="18">
    <source>
        <dbReference type="EMBL" id="MCI0183240.1"/>
    </source>
</evidence>
<dbReference type="Proteomes" id="UP001139263">
    <property type="component" value="Unassembled WGS sequence"/>
</dbReference>
<evidence type="ECO:0000256" key="10">
    <source>
        <dbReference type="ARBA" id="ARBA00023167"/>
    </source>
</evidence>
<dbReference type="InterPro" id="IPR036291">
    <property type="entry name" value="NAD(P)-bd_dom_sf"/>
</dbReference>
<dbReference type="EC" id="1.1.1.3" evidence="4 14"/>
<evidence type="ECO:0000256" key="4">
    <source>
        <dbReference type="ARBA" id="ARBA00013213"/>
    </source>
</evidence>
<dbReference type="GO" id="GO:0004412">
    <property type="term" value="F:homoserine dehydrogenase activity"/>
    <property type="evidence" value="ECO:0007669"/>
    <property type="project" value="UniProtKB-EC"/>
</dbReference>
<evidence type="ECO:0000313" key="19">
    <source>
        <dbReference type="Proteomes" id="UP001139263"/>
    </source>
</evidence>
<dbReference type="InterPro" id="IPR001342">
    <property type="entry name" value="HDH_cat"/>
</dbReference>
<dbReference type="Gene3D" id="3.40.50.720">
    <property type="entry name" value="NAD(P)-binding Rossmann-like Domain"/>
    <property type="match status" value="1"/>
</dbReference>
<evidence type="ECO:0000256" key="14">
    <source>
        <dbReference type="RuleBase" id="RU000579"/>
    </source>
</evidence>
<keyword evidence="7 14" id="KW-0791">Threonine biosynthesis</keyword>
<organism evidence="18 19">
    <name type="scientific">Sulfoacidibacillus ferrooxidans</name>
    <dbReference type="NCBI Taxonomy" id="2005001"/>
    <lineage>
        <taxon>Bacteria</taxon>
        <taxon>Bacillati</taxon>
        <taxon>Bacillota</taxon>
        <taxon>Bacilli</taxon>
        <taxon>Bacillales</taxon>
        <taxon>Alicyclobacillaceae</taxon>
        <taxon>Sulfoacidibacillus</taxon>
    </lineage>
</organism>
<dbReference type="GO" id="GO:0009086">
    <property type="term" value="P:methionine biosynthetic process"/>
    <property type="evidence" value="ECO:0007669"/>
    <property type="project" value="UniProtKB-KW"/>
</dbReference>
<dbReference type="Gene3D" id="3.30.70.260">
    <property type="match status" value="1"/>
</dbReference>
<comment type="pathway">
    <text evidence="2 14">Amino-acid biosynthesis; L-methionine biosynthesis via de novo pathway; L-homoserine from L-aspartate: step 3/3.</text>
</comment>
<protein>
    <recommendedName>
        <fullName evidence="5 14">Homoserine dehydrogenase</fullName>
        <ecNumber evidence="4 14">1.1.1.3</ecNumber>
    </recommendedName>
</protein>
<dbReference type="Pfam" id="PF00742">
    <property type="entry name" value="Homoserine_dh"/>
    <property type="match status" value="1"/>
</dbReference>
<evidence type="ECO:0000256" key="5">
    <source>
        <dbReference type="ARBA" id="ARBA00013376"/>
    </source>
</evidence>
<dbReference type="EMBL" id="JALBUF010000003">
    <property type="protein sequence ID" value="MCI0183240.1"/>
    <property type="molecule type" value="Genomic_DNA"/>
</dbReference>
<dbReference type="NCBIfam" id="NF004976">
    <property type="entry name" value="PRK06349.1"/>
    <property type="match status" value="1"/>
</dbReference>
<keyword evidence="10 14" id="KW-0486">Methionine biosynthesis</keyword>
<dbReference type="SUPFAM" id="SSF51735">
    <property type="entry name" value="NAD(P)-binding Rossmann-fold domains"/>
    <property type="match status" value="1"/>
</dbReference>
<evidence type="ECO:0000256" key="2">
    <source>
        <dbReference type="ARBA" id="ARBA00005062"/>
    </source>
</evidence>
<evidence type="ECO:0000259" key="16">
    <source>
        <dbReference type="Pfam" id="PF00742"/>
    </source>
</evidence>
<keyword evidence="13 14" id="KW-0521">NADP</keyword>
<dbReference type="AlphaFoldDB" id="A0A9X1V8L4"/>
<proteinExistence type="inferred from homology"/>
<dbReference type="PIRSF" id="PIRSF000098">
    <property type="entry name" value="Homoser_dehydrog"/>
    <property type="match status" value="1"/>
</dbReference>
<comment type="pathway">
    <text evidence="1 14">Amino-acid biosynthesis; L-threonine biosynthesis; L-threonine from L-aspartate: step 3/5.</text>
</comment>
<evidence type="ECO:0000259" key="17">
    <source>
        <dbReference type="Pfam" id="PF03447"/>
    </source>
</evidence>
<evidence type="ECO:0000256" key="13">
    <source>
        <dbReference type="PIRSR" id="PIRSR000098-2"/>
    </source>
</evidence>
<dbReference type="GO" id="GO:0009088">
    <property type="term" value="P:threonine biosynthetic process"/>
    <property type="evidence" value="ECO:0007669"/>
    <property type="project" value="UniProtKB-KW"/>
</dbReference>
<evidence type="ECO:0000256" key="12">
    <source>
        <dbReference type="PIRSR" id="PIRSR000098-1"/>
    </source>
</evidence>
<feature type="binding site" evidence="13">
    <location>
        <position position="190"/>
    </location>
    <ligand>
        <name>L-homoserine</name>
        <dbReference type="ChEBI" id="CHEBI:57476"/>
    </ligand>
</feature>
<comment type="similarity">
    <text evidence="3 15">Belongs to the homoserine dehydrogenase family.</text>
</comment>
<evidence type="ECO:0000256" key="1">
    <source>
        <dbReference type="ARBA" id="ARBA00005056"/>
    </source>
</evidence>
<keyword evidence="8 14" id="KW-0560">Oxidoreductase</keyword>
<dbReference type="FunFam" id="3.30.360.10:FF:000005">
    <property type="entry name" value="Homoserine dehydrogenase"/>
    <property type="match status" value="1"/>
</dbReference>
<dbReference type="InterPro" id="IPR019811">
    <property type="entry name" value="HDH_CS"/>
</dbReference>
<feature type="active site" description="Proton donor" evidence="12">
    <location>
        <position position="205"/>
    </location>
</feature>
<evidence type="ECO:0000256" key="9">
    <source>
        <dbReference type="ARBA" id="ARBA00023053"/>
    </source>
</evidence>
<evidence type="ECO:0000256" key="11">
    <source>
        <dbReference type="ARBA" id="ARBA00048841"/>
    </source>
</evidence>
<evidence type="ECO:0000256" key="3">
    <source>
        <dbReference type="ARBA" id="ARBA00006753"/>
    </source>
</evidence>
<dbReference type="PANTHER" id="PTHR43331:SF1">
    <property type="entry name" value="HOMOSERINE DEHYDROGENASE"/>
    <property type="match status" value="1"/>
</dbReference>
<feature type="domain" description="Aspartate/homoserine dehydrogenase NAD-binding" evidence="17">
    <location>
        <begin position="10"/>
        <end position="129"/>
    </location>
</feature>
<dbReference type="PANTHER" id="PTHR43331">
    <property type="entry name" value="HOMOSERINE DEHYDROGENASE"/>
    <property type="match status" value="1"/>
</dbReference>
<dbReference type="Pfam" id="PF03447">
    <property type="entry name" value="NAD_binding_3"/>
    <property type="match status" value="1"/>
</dbReference>
<reference evidence="18" key="1">
    <citation type="submission" date="2022-03" db="EMBL/GenBank/DDBJ databases">
        <title>Draft Genome Sequence of Firmicute Strain S0AB, a Heterotrophic Iron/Sulfur-Oxidizing Extreme Acidophile.</title>
        <authorList>
            <person name="Vergara E."/>
            <person name="Pakostova E."/>
            <person name="Johnson D.B."/>
            <person name="Holmes D.S."/>
        </authorList>
    </citation>
    <scope>NUCLEOTIDE SEQUENCE</scope>
    <source>
        <strain evidence="18">S0AB</strain>
    </source>
</reference>
<sequence length="433" mass="47517">MKTIHVGLFGLGTVGAGVVKSLITNEEHIASRTGFRVQVKHALVQSFVKERSVSVPAEFLTMDAQTILVDPDISIVVEVMGGVEPARTYICAALLARKHVVTANKELLAKHGPELMALAAHMGVRLLFEASVGGGIPIVRTLQAYLTANRVSSIRGILNGTSNYMLTQMQVKQVTFADALMDAQRLGYAEADPQSDVEGYDAAYKLLILSNMVFPVQSTLNDIKRKGIVDITPDDIDFASQVDCVVKLIAQASYVDGCVHLDVSPRLIDRLDPLATVRDVFNAVTVSADVVGDLTFIGRGAGEMPTASAIIEDIVEVLRSPRTSVQPLEQHKAVGQDEQVEFLKRKEYYVRIDLANPISNDRINEEMRVSFRESEKVIQIGHSKHQLSHGFLIATEDEERILLFVRKLKAIKCVVFPYEGDKLSILPAQAMVL</sequence>
<dbReference type="InterPro" id="IPR016204">
    <property type="entry name" value="HDH"/>
</dbReference>
<evidence type="ECO:0000256" key="15">
    <source>
        <dbReference type="RuleBase" id="RU004171"/>
    </source>
</evidence>
<dbReference type="GO" id="GO:0050661">
    <property type="term" value="F:NADP binding"/>
    <property type="evidence" value="ECO:0007669"/>
    <property type="project" value="InterPro"/>
</dbReference>
<evidence type="ECO:0000256" key="8">
    <source>
        <dbReference type="ARBA" id="ARBA00023002"/>
    </source>
</evidence>
<comment type="catalytic activity">
    <reaction evidence="11">
        <text>L-homoserine + NADP(+) = L-aspartate 4-semialdehyde + NADPH + H(+)</text>
        <dbReference type="Rhea" id="RHEA:15761"/>
        <dbReference type="ChEBI" id="CHEBI:15378"/>
        <dbReference type="ChEBI" id="CHEBI:57476"/>
        <dbReference type="ChEBI" id="CHEBI:57783"/>
        <dbReference type="ChEBI" id="CHEBI:58349"/>
        <dbReference type="ChEBI" id="CHEBI:537519"/>
        <dbReference type="EC" id="1.1.1.3"/>
    </reaction>
    <physiologicalReaction direction="right-to-left" evidence="11">
        <dbReference type="Rhea" id="RHEA:15763"/>
    </physiologicalReaction>
</comment>
<dbReference type="Gene3D" id="3.30.360.10">
    <property type="entry name" value="Dihydrodipicolinate Reductase, domain 2"/>
    <property type="match status" value="1"/>
</dbReference>
<dbReference type="InterPro" id="IPR005106">
    <property type="entry name" value="Asp/hSer_DH_NAD-bd"/>
</dbReference>
<feature type="binding site" evidence="13">
    <location>
        <position position="105"/>
    </location>
    <ligand>
        <name>NADPH</name>
        <dbReference type="ChEBI" id="CHEBI:57783"/>
    </ligand>
</feature>
<evidence type="ECO:0000256" key="7">
    <source>
        <dbReference type="ARBA" id="ARBA00022697"/>
    </source>
</evidence>
<comment type="caution">
    <text evidence="18">The sequence shown here is derived from an EMBL/GenBank/DDBJ whole genome shotgun (WGS) entry which is preliminary data.</text>
</comment>
<evidence type="ECO:0000256" key="6">
    <source>
        <dbReference type="ARBA" id="ARBA00022605"/>
    </source>
</evidence>
<keyword evidence="19" id="KW-1185">Reference proteome</keyword>
<dbReference type="PROSITE" id="PS01042">
    <property type="entry name" value="HOMOSER_DHGENASE"/>
    <property type="match status" value="1"/>
</dbReference>
<keyword evidence="6 14" id="KW-0028">Amino-acid biosynthesis</keyword>
<dbReference type="SUPFAM" id="SSF55347">
    <property type="entry name" value="Glyceraldehyde-3-phosphate dehydrogenase-like, C-terminal domain"/>
    <property type="match status" value="1"/>
</dbReference>
<gene>
    <name evidence="18" type="ORF">MM817_01511</name>
</gene>
<accession>A0A9X1V8L4</accession>
<feature type="domain" description="Homoserine dehydrogenase catalytic" evidence="16">
    <location>
        <begin position="137"/>
        <end position="315"/>
    </location>
</feature>